<dbReference type="SUPFAM" id="SSF52283">
    <property type="entry name" value="Formate/glycerate dehydrogenase catalytic domain-like"/>
    <property type="match status" value="1"/>
</dbReference>
<keyword evidence="3" id="KW-0520">NAD</keyword>
<dbReference type="Gene3D" id="3.40.50.720">
    <property type="entry name" value="NAD(P)-binding Rossmann-like Domain"/>
    <property type="match status" value="2"/>
</dbReference>
<feature type="domain" description="D-isomer specific 2-hydroxyacid dehydrogenase NAD-binding" evidence="4">
    <location>
        <begin position="128"/>
        <end position="284"/>
    </location>
</feature>
<organism evidence="5 6">
    <name type="scientific">Lentzea aerocolonigenes</name>
    <name type="common">Lechevalieria aerocolonigenes</name>
    <name type="synonym">Saccharothrix aerocolonigenes</name>
    <dbReference type="NCBI Taxonomy" id="68170"/>
    <lineage>
        <taxon>Bacteria</taxon>
        <taxon>Bacillati</taxon>
        <taxon>Actinomycetota</taxon>
        <taxon>Actinomycetes</taxon>
        <taxon>Pseudonocardiales</taxon>
        <taxon>Pseudonocardiaceae</taxon>
        <taxon>Lentzea</taxon>
    </lineage>
</organism>
<dbReference type="OrthoDB" id="4324715at2"/>
<evidence type="ECO:0000313" key="5">
    <source>
        <dbReference type="EMBL" id="KJK51597.1"/>
    </source>
</evidence>
<dbReference type="PANTHER" id="PTHR42789">
    <property type="entry name" value="D-ISOMER SPECIFIC 2-HYDROXYACID DEHYDROGENASE FAMILY PROTEIN (AFU_ORTHOLOGUE AFUA_6G10090)"/>
    <property type="match status" value="1"/>
</dbReference>
<dbReference type="GO" id="GO:0016491">
    <property type="term" value="F:oxidoreductase activity"/>
    <property type="evidence" value="ECO:0007669"/>
    <property type="project" value="UniProtKB-KW"/>
</dbReference>
<dbReference type="InterPro" id="IPR036291">
    <property type="entry name" value="NAD(P)-bd_dom_sf"/>
</dbReference>
<evidence type="ECO:0000256" key="1">
    <source>
        <dbReference type="ARBA" id="ARBA00005854"/>
    </source>
</evidence>
<accession>A0A0F0HB86</accession>
<gene>
    <name evidence="5" type="ORF">UK23_06400</name>
</gene>
<comment type="caution">
    <text evidence="5">The sequence shown here is derived from an EMBL/GenBank/DDBJ whole genome shotgun (WGS) entry which is preliminary data.</text>
</comment>
<protein>
    <submittedName>
        <fullName evidence="5">2-hydroxyacid dehydrogenase</fullName>
    </submittedName>
</protein>
<dbReference type="SUPFAM" id="SSF51735">
    <property type="entry name" value="NAD(P)-binding Rossmann-fold domains"/>
    <property type="match status" value="1"/>
</dbReference>
<dbReference type="PATRIC" id="fig|68170.10.peg.6579"/>
<name>A0A0F0HB86_LENAE</name>
<dbReference type="AlphaFoldDB" id="A0A0F0HB86"/>
<dbReference type="InterPro" id="IPR050857">
    <property type="entry name" value="D-2-hydroxyacid_DH"/>
</dbReference>
<dbReference type="GO" id="GO:0051287">
    <property type="term" value="F:NAD binding"/>
    <property type="evidence" value="ECO:0007669"/>
    <property type="project" value="InterPro"/>
</dbReference>
<sequence length="324" mass="34926">MHGTLARKLFEPDALDRLARIADFDHNLVVDDFTTPEARAALSRAEIVVSSWGCPRIDAAVLASAPKLRAVVDAAGSVKGPVTNACWNRPLAVSSAAWANAIPVAEYTLAAILFAGKRVLPLSAGYRRQRAAFDWRAVENVPGNYRRVVGIVGASRVGRMVLGFLRRHDLRVLVHDPYLTREEACALGVKVVGLDELCALSDVVSIHDPALPEAGHLVDARRLALMRPGTTVINTARGSLVDQAALAAELRSGRLDAVLDVTTPDQLPSSLHDLPNVLLTPRVAGSHGDELHRLADAAIAEVARYAEGQPFMHPVLRRELDRTA</sequence>
<keyword evidence="2" id="KW-0560">Oxidoreductase</keyword>
<keyword evidence="6" id="KW-1185">Reference proteome</keyword>
<evidence type="ECO:0000256" key="3">
    <source>
        <dbReference type="ARBA" id="ARBA00023027"/>
    </source>
</evidence>
<dbReference type="Proteomes" id="UP000033393">
    <property type="component" value="Unassembled WGS sequence"/>
</dbReference>
<reference evidence="5 6" key="1">
    <citation type="submission" date="2015-02" db="EMBL/GenBank/DDBJ databases">
        <authorList>
            <person name="Ju K.-S."/>
            <person name="Doroghazi J.R."/>
            <person name="Metcalf W."/>
        </authorList>
    </citation>
    <scope>NUCLEOTIDE SEQUENCE [LARGE SCALE GENOMIC DNA]</scope>
    <source>
        <strain evidence="5 6">NRRL B-16140</strain>
    </source>
</reference>
<evidence type="ECO:0000256" key="2">
    <source>
        <dbReference type="ARBA" id="ARBA00023002"/>
    </source>
</evidence>
<proteinExistence type="inferred from homology"/>
<dbReference type="EMBL" id="JYJG01000030">
    <property type="protein sequence ID" value="KJK51597.1"/>
    <property type="molecule type" value="Genomic_DNA"/>
</dbReference>
<evidence type="ECO:0000313" key="6">
    <source>
        <dbReference type="Proteomes" id="UP000033393"/>
    </source>
</evidence>
<dbReference type="CDD" id="cd12167">
    <property type="entry name" value="2-Hacid_dh_8"/>
    <property type="match status" value="1"/>
</dbReference>
<dbReference type="InterPro" id="IPR006140">
    <property type="entry name" value="D-isomer_DH_NAD-bd"/>
</dbReference>
<comment type="similarity">
    <text evidence="1">Belongs to the D-isomer specific 2-hydroxyacid dehydrogenase family.</text>
</comment>
<dbReference type="Pfam" id="PF02826">
    <property type="entry name" value="2-Hacid_dh_C"/>
    <property type="match status" value="1"/>
</dbReference>
<dbReference type="PANTHER" id="PTHR42789:SF1">
    <property type="entry name" value="D-ISOMER SPECIFIC 2-HYDROXYACID DEHYDROGENASE FAMILY PROTEIN (AFU_ORTHOLOGUE AFUA_6G10090)"/>
    <property type="match status" value="1"/>
</dbReference>
<evidence type="ECO:0000259" key="4">
    <source>
        <dbReference type="Pfam" id="PF02826"/>
    </source>
</evidence>